<evidence type="ECO:0000313" key="1">
    <source>
        <dbReference type="EMBL" id="RAH41026.1"/>
    </source>
</evidence>
<protein>
    <submittedName>
        <fullName evidence="1">Uncharacterized protein</fullName>
    </submittedName>
</protein>
<reference evidence="1" key="1">
    <citation type="submission" date="2018-02" db="EMBL/GenBank/DDBJ databases">
        <title>The genomes of Aspergillus section Nigri reveals drivers in fungal speciation.</title>
        <authorList>
            <consortium name="DOE Joint Genome Institute"/>
            <person name="Vesth T.C."/>
            <person name="Nybo J."/>
            <person name="Theobald S."/>
            <person name="Brandl J."/>
            <person name="Frisvad J.C."/>
            <person name="Nielsen K.F."/>
            <person name="Lyhne E.K."/>
            <person name="Kogle M.E."/>
            <person name="Kuo A."/>
            <person name="Riley R."/>
            <person name="Clum A."/>
            <person name="Nolan M."/>
            <person name="Lipzen A."/>
            <person name="Salamov A."/>
            <person name="Henrissat B."/>
            <person name="Wiebenga A."/>
            <person name="De vries R.P."/>
            <person name="Grigoriev I.V."/>
            <person name="Mortensen U.H."/>
            <person name="Andersen M.R."/>
            <person name="Baker S.E."/>
        </authorList>
    </citation>
    <scope>NUCLEOTIDE SEQUENCE</scope>
    <source>
        <strain evidence="1">CBS 621.78</strain>
    </source>
</reference>
<name>A0ACD1FVR9_9EURO</name>
<keyword evidence="2" id="KW-1185">Reference proteome</keyword>
<accession>A0ACD1FVR9</accession>
<dbReference type="Proteomes" id="UP000249057">
    <property type="component" value="Unassembled WGS sequence"/>
</dbReference>
<organism evidence="1 2">
    <name type="scientific">Aspergillus brunneoviolaceus CBS 621.78</name>
    <dbReference type="NCBI Taxonomy" id="1450534"/>
    <lineage>
        <taxon>Eukaryota</taxon>
        <taxon>Fungi</taxon>
        <taxon>Dikarya</taxon>
        <taxon>Ascomycota</taxon>
        <taxon>Pezizomycotina</taxon>
        <taxon>Eurotiomycetes</taxon>
        <taxon>Eurotiomycetidae</taxon>
        <taxon>Eurotiales</taxon>
        <taxon>Aspergillaceae</taxon>
        <taxon>Aspergillus</taxon>
        <taxon>Aspergillus subgen. Circumdati</taxon>
    </lineage>
</organism>
<gene>
    <name evidence="1" type="ORF">BO95DRAFT_456907</name>
</gene>
<dbReference type="EMBL" id="KZ825395">
    <property type="protein sequence ID" value="RAH41026.1"/>
    <property type="molecule type" value="Genomic_DNA"/>
</dbReference>
<proteinExistence type="predicted"/>
<evidence type="ECO:0000313" key="2">
    <source>
        <dbReference type="Proteomes" id="UP000249057"/>
    </source>
</evidence>
<sequence length="244" mass="27636">MRPKFVQIFVATGLKNPILPEWNPDPSILLVGSNYYLATSSSAYWPSTPIYTSTDLGNWTLYAHAFTRPSQVQMYGVPTGAGMYIHAEPRFIPAAPESFLLRSVGTWALTLSYMNGLYYLASMTRWTYDPVARAGPRVMWSVSEDLKTWSDPIWSDCCGIDPSMFQDPVSKKGYLNLITPNNDVDRIWGIYQCEVVLSTGRCTGQYRSLWNGTMTHDSSTRPESQEMFWREGFNYLLIAKGKST</sequence>